<name>A0A939DNT3_9ALTE</name>
<evidence type="ECO:0008006" key="4">
    <source>
        <dbReference type="Google" id="ProtNLM"/>
    </source>
</evidence>
<dbReference type="Proteomes" id="UP000664654">
    <property type="component" value="Unassembled WGS sequence"/>
</dbReference>
<accession>A0A939DNT3</accession>
<dbReference type="RefSeq" id="WP_206574117.1">
    <property type="nucleotide sequence ID" value="NZ_JAFKCV010000006.1"/>
</dbReference>
<evidence type="ECO:0000256" key="1">
    <source>
        <dbReference type="SAM" id="Phobius"/>
    </source>
</evidence>
<keyword evidence="1" id="KW-1133">Transmembrane helix</keyword>
<dbReference type="InterPro" id="IPR017259">
    <property type="entry name" value="UCP037672"/>
</dbReference>
<feature type="transmembrane region" description="Helical" evidence="1">
    <location>
        <begin position="81"/>
        <end position="101"/>
    </location>
</feature>
<keyword evidence="1" id="KW-0472">Membrane</keyword>
<dbReference type="Pfam" id="PF12650">
    <property type="entry name" value="DUF3784"/>
    <property type="match status" value="1"/>
</dbReference>
<dbReference type="AlphaFoldDB" id="A0A939DNT3"/>
<organism evidence="2 3">
    <name type="scientific">Bowmanella dokdonensis</name>
    <dbReference type="NCBI Taxonomy" id="751969"/>
    <lineage>
        <taxon>Bacteria</taxon>
        <taxon>Pseudomonadati</taxon>
        <taxon>Pseudomonadota</taxon>
        <taxon>Gammaproteobacteria</taxon>
        <taxon>Alteromonadales</taxon>
        <taxon>Alteromonadaceae</taxon>
        <taxon>Bowmanella</taxon>
    </lineage>
</organism>
<dbReference type="EMBL" id="JAFKCV010000006">
    <property type="protein sequence ID" value="MBN7826010.1"/>
    <property type="molecule type" value="Genomic_DNA"/>
</dbReference>
<feature type="transmembrane region" description="Helical" evidence="1">
    <location>
        <begin position="6"/>
        <end position="27"/>
    </location>
</feature>
<evidence type="ECO:0000313" key="3">
    <source>
        <dbReference type="Proteomes" id="UP000664654"/>
    </source>
</evidence>
<sequence length="107" mass="11476">MNEATMAALVLFLGGALPAYLFAYAIGVRQAVHLIAGWHENKVTNAKAYAQVIGASLFVMAIGMTLAALLLWAQMISGNELLVLLLSASTLPVIGAVYGWLKYRPRN</sequence>
<keyword evidence="1" id="KW-0812">Transmembrane</keyword>
<proteinExistence type="predicted"/>
<gene>
    <name evidence="2" type="ORF">J0A66_12300</name>
</gene>
<keyword evidence="3" id="KW-1185">Reference proteome</keyword>
<evidence type="ECO:0000313" key="2">
    <source>
        <dbReference type="EMBL" id="MBN7826010.1"/>
    </source>
</evidence>
<protein>
    <recommendedName>
        <fullName evidence="4">DUF3784 domain-containing protein</fullName>
    </recommendedName>
</protein>
<feature type="transmembrane region" description="Helical" evidence="1">
    <location>
        <begin position="48"/>
        <end position="75"/>
    </location>
</feature>
<comment type="caution">
    <text evidence="2">The sequence shown here is derived from an EMBL/GenBank/DDBJ whole genome shotgun (WGS) entry which is preliminary data.</text>
</comment>
<reference evidence="2" key="1">
    <citation type="submission" date="2021-03" db="EMBL/GenBank/DDBJ databases">
        <title>novel species isolated from a fishpond in China.</title>
        <authorList>
            <person name="Lu H."/>
            <person name="Cai Z."/>
        </authorList>
    </citation>
    <scope>NUCLEOTIDE SEQUENCE</scope>
    <source>
        <strain evidence="2">JCM 30855</strain>
    </source>
</reference>